<keyword evidence="3" id="KW-1185">Reference proteome</keyword>
<proteinExistence type="predicted"/>
<comment type="caution">
    <text evidence="2">The sequence shown here is derived from an EMBL/GenBank/DDBJ whole genome shotgun (WGS) entry which is preliminary data.</text>
</comment>
<evidence type="ECO:0000256" key="1">
    <source>
        <dbReference type="SAM" id="MobiDB-lite"/>
    </source>
</evidence>
<dbReference type="InterPro" id="IPR011990">
    <property type="entry name" value="TPR-like_helical_dom_sf"/>
</dbReference>
<feature type="region of interest" description="Disordered" evidence="1">
    <location>
        <begin position="23"/>
        <end position="47"/>
    </location>
</feature>
<organism evidence="2 3">
    <name type="scientific">Saccharopolyspora terrae</name>
    <dbReference type="NCBI Taxonomy" id="2530384"/>
    <lineage>
        <taxon>Bacteria</taxon>
        <taxon>Bacillati</taxon>
        <taxon>Actinomycetota</taxon>
        <taxon>Actinomycetes</taxon>
        <taxon>Pseudonocardiales</taxon>
        <taxon>Pseudonocardiaceae</taxon>
        <taxon>Saccharopolyspora</taxon>
    </lineage>
</organism>
<dbReference type="RefSeq" id="WP_132678592.1">
    <property type="nucleotide sequence ID" value="NZ_SMKS01000064.1"/>
</dbReference>
<dbReference type="SUPFAM" id="SSF48452">
    <property type="entry name" value="TPR-like"/>
    <property type="match status" value="1"/>
</dbReference>
<dbReference type="OrthoDB" id="3213425at2"/>
<gene>
    <name evidence="2" type="ORF">E1181_25660</name>
</gene>
<reference evidence="2 3" key="1">
    <citation type="submission" date="2019-03" db="EMBL/GenBank/DDBJ databases">
        <title>Draft genome sequences of novel Actinobacteria.</title>
        <authorList>
            <person name="Sahin N."/>
            <person name="Ay H."/>
            <person name="Saygin H."/>
        </authorList>
    </citation>
    <scope>NUCLEOTIDE SEQUENCE [LARGE SCALE GENOMIC DNA]</scope>
    <source>
        <strain evidence="2 3">16K309</strain>
    </source>
</reference>
<name>A0A4R4VF92_9PSEU</name>
<accession>A0A4R4VF92</accession>
<protein>
    <recommendedName>
        <fullName evidence="4">Tetratricopeptide repeat protein</fullName>
    </recommendedName>
</protein>
<dbReference type="Proteomes" id="UP000295674">
    <property type="component" value="Unassembled WGS sequence"/>
</dbReference>
<dbReference type="Gene3D" id="1.25.40.10">
    <property type="entry name" value="Tetratricopeptide repeat domain"/>
    <property type="match status" value="2"/>
</dbReference>
<evidence type="ECO:0000313" key="3">
    <source>
        <dbReference type="Proteomes" id="UP000295674"/>
    </source>
</evidence>
<evidence type="ECO:0000313" key="2">
    <source>
        <dbReference type="EMBL" id="TDD01293.1"/>
    </source>
</evidence>
<evidence type="ECO:0008006" key="4">
    <source>
        <dbReference type="Google" id="ProtNLM"/>
    </source>
</evidence>
<sequence>MDESYKNPQLKAVMDAANMSSKGLASRIKALSEQRGDDPPARPDHNRVRRWFRDGEVPKLQTQRYIAEALRSKLGREVKLAEIGFPSDPADDEGEAVNIAEDGARYPESTETSIQILTKLAEADQQDSQIGPDWNSDTTATTITGYLFAQPLVVAEPLDSYGNGIAAPIRATTASFMQLDFQYGGGHLRTMLLAFFQSNVLPTLKQSHPDATRRELFSAAAEVAQLLGWTSYDVGRHAAASRYFKQGLRLAREAGDHMLGGRLFANLSHQANYLGKFKEATEYARAAQHATRGIATPTVETLYLAHEARALASVGESSLCASVMGRAETLLDKGNPGAEPAWASYVDAPEIAGEWAHVFRDLGQPDRALSFVETAVQQTPTRTQAFLRMVSAASTLQAGESDEAVSIAHQAVDLAGPLNSARYHRYLTDFRADLVQRHGEGDARVRSFTTTLRERYPQLHVPKPRSAR</sequence>
<dbReference type="AlphaFoldDB" id="A0A4R4VF92"/>
<feature type="compositionally biased region" description="Basic and acidic residues" evidence="1">
    <location>
        <begin position="30"/>
        <end position="47"/>
    </location>
</feature>
<dbReference type="EMBL" id="SMKS01000064">
    <property type="protein sequence ID" value="TDD01293.1"/>
    <property type="molecule type" value="Genomic_DNA"/>
</dbReference>